<name>F9D127_PREDD</name>
<comment type="caution">
    <text evidence="1">The sequence shown here is derived from an EMBL/GenBank/DDBJ whole genome shotgun (WGS) entry which is preliminary data.</text>
</comment>
<evidence type="ECO:0000313" key="1">
    <source>
        <dbReference type="EMBL" id="EGQ16706.1"/>
    </source>
</evidence>
<proteinExistence type="predicted"/>
<reference evidence="1 2" key="1">
    <citation type="submission" date="2011-04" db="EMBL/GenBank/DDBJ databases">
        <authorList>
            <person name="Muzny D."/>
            <person name="Qin X."/>
            <person name="Deng J."/>
            <person name="Jiang H."/>
            <person name="Liu Y."/>
            <person name="Qu J."/>
            <person name="Song X.-Z."/>
            <person name="Zhang L."/>
            <person name="Thornton R."/>
            <person name="Coyle M."/>
            <person name="Francisco L."/>
            <person name="Jackson L."/>
            <person name="Javaid M."/>
            <person name="Korchina V."/>
            <person name="Kovar C."/>
            <person name="Mata R."/>
            <person name="Mathew T."/>
            <person name="Ngo R."/>
            <person name="Nguyen L."/>
            <person name="Nguyen N."/>
            <person name="Okwuonu G."/>
            <person name="Ongeri F."/>
            <person name="Pham C."/>
            <person name="Simmons D."/>
            <person name="Wilczek-Boney K."/>
            <person name="Hale W."/>
            <person name="Jakkamsetti A."/>
            <person name="Pham P."/>
            <person name="Ruth R."/>
            <person name="San Lucas F."/>
            <person name="Warren J."/>
            <person name="Zhang J."/>
            <person name="Zhao Z."/>
            <person name="Zhou C."/>
            <person name="Zhu D."/>
            <person name="Lee S."/>
            <person name="Bess C."/>
            <person name="Blankenburg K."/>
            <person name="Forbes L."/>
            <person name="Fu Q."/>
            <person name="Gubbala S."/>
            <person name="Hirani K."/>
            <person name="Jayaseelan J.C."/>
            <person name="Lara F."/>
            <person name="Munidasa M."/>
            <person name="Palculict T."/>
            <person name="Patil S."/>
            <person name="Pu L.-L."/>
            <person name="Saada N."/>
            <person name="Tang L."/>
            <person name="Weissenberger G."/>
            <person name="Zhu Y."/>
            <person name="Hemphill L."/>
            <person name="Shang Y."/>
            <person name="Youmans B."/>
            <person name="Ayvaz T."/>
            <person name="Ross M."/>
            <person name="Santibanez J."/>
            <person name="Aqrawi P."/>
            <person name="Gross S."/>
            <person name="Joshi V."/>
            <person name="Fowler G."/>
            <person name="Nazareth L."/>
            <person name="Reid J."/>
            <person name="Worley K."/>
            <person name="Petrosino J."/>
            <person name="Highlander S."/>
            <person name="Gibbs R."/>
        </authorList>
    </citation>
    <scope>NUCLEOTIDE SEQUENCE [LARGE SCALE GENOMIC DNA]</scope>
    <source>
        <strain evidence="1 2">DSM 3688</strain>
    </source>
</reference>
<dbReference type="EMBL" id="AFPW01000006">
    <property type="protein sequence ID" value="EGQ16706.1"/>
    <property type="molecule type" value="Genomic_DNA"/>
</dbReference>
<gene>
    <name evidence="1" type="ORF">HMPREF9136_0555</name>
</gene>
<dbReference type="Proteomes" id="UP000007820">
    <property type="component" value="Unassembled WGS sequence"/>
</dbReference>
<sequence>MAVSARKKRGQNLAGTNLFPTFADTTILLNLYNKLIELWQKKTLTSR</sequence>
<evidence type="ECO:0000313" key="2">
    <source>
        <dbReference type="Proteomes" id="UP000007820"/>
    </source>
</evidence>
<protein>
    <submittedName>
        <fullName evidence="1">Uncharacterized protein</fullName>
    </submittedName>
</protein>
<dbReference type="AlphaFoldDB" id="F9D127"/>
<accession>F9D127</accession>
<organism evidence="1 2">
    <name type="scientific">Prevotella dentalis (strain ATCC 49559 / DSM 3688 / JCM 13448 / NCTC 12043 / ES 2772)</name>
    <name type="common">Mitsuokella dentalis</name>
    <dbReference type="NCBI Taxonomy" id="908937"/>
    <lineage>
        <taxon>Bacteria</taxon>
        <taxon>Pseudomonadati</taxon>
        <taxon>Bacteroidota</taxon>
        <taxon>Bacteroidia</taxon>
        <taxon>Bacteroidales</taxon>
        <taxon>Prevotellaceae</taxon>
        <taxon>Prevotella</taxon>
    </lineage>
</organism>